<keyword evidence="3" id="KW-1185">Reference proteome</keyword>
<organism evidence="2 3">
    <name type="scientific">Somion occarium</name>
    <dbReference type="NCBI Taxonomy" id="3059160"/>
    <lineage>
        <taxon>Eukaryota</taxon>
        <taxon>Fungi</taxon>
        <taxon>Dikarya</taxon>
        <taxon>Basidiomycota</taxon>
        <taxon>Agaricomycotina</taxon>
        <taxon>Agaricomycetes</taxon>
        <taxon>Polyporales</taxon>
        <taxon>Cerrenaceae</taxon>
        <taxon>Somion</taxon>
    </lineage>
</organism>
<feature type="signal peptide" evidence="1">
    <location>
        <begin position="1"/>
        <end position="15"/>
    </location>
</feature>
<feature type="chain" id="PRO_5045548339" description="Secreted protein" evidence="1">
    <location>
        <begin position="16"/>
        <end position="111"/>
    </location>
</feature>
<name>A0ABP1DFK8_9APHY</name>
<protein>
    <recommendedName>
        <fullName evidence="4">Secreted protein</fullName>
    </recommendedName>
</protein>
<accession>A0ABP1DFK8</accession>
<reference evidence="3" key="1">
    <citation type="submission" date="2024-04" db="EMBL/GenBank/DDBJ databases">
        <authorList>
            <person name="Shaw F."/>
            <person name="Minotto A."/>
        </authorList>
    </citation>
    <scope>NUCLEOTIDE SEQUENCE [LARGE SCALE GENOMIC DNA]</scope>
</reference>
<keyword evidence="1" id="KW-0732">Signal</keyword>
<dbReference type="Proteomes" id="UP001497453">
    <property type="component" value="Chromosome 4"/>
</dbReference>
<evidence type="ECO:0008006" key="4">
    <source>
        <dbReference type="Google" id="ProtNLM"/>
    </source>
</evidence>
<evidence type="ECO:0000313" key="2">
    <source>
        <dbReference type="EMBL" id="CAL1705922.1"/>
    </source>
</evidence>
<dbReference type="EMBL" id="OZ037947">
    <property type="protein sequence ID" value="CAL1705922.1"/>
    <property type="molecule type" value="Genomic_DNA"/>
</dbReference>
<gene>
    <name evidence="2" type="ORF">GFSPODELE1_LOCUS5645</name>
</gene>
<proteinExistence type="predicted"/>
<sequence length="111" mass="12134">MLHSNVLLEMAPIYALVVVIICSDEIIPNSVEETNWDLDAVVSTDDESEIGGESRAKYTLCTTSSSAPSHLGNPMCGMKVAGGMMPSQWERRRAATTPREEDLMTAIHRVP</sequence>
<evidence type="ECO:0000313" key="3">
    <source>
        <dbReference type="Proteomes" id="UP001497453"/>
    </source>
</evidence>
<evidence type="ECO:0000256" key="1">
    <source>
        <dbReference type="SAM" id="SignalP"/>
    </source>
</evidence>